<reference evidence="2" key="1">
    <citation type="submission" date="2016-10" db="EMBL/GenBank/DDBJ databases">
        <authorList>
            <person name="Varghese N."/>
            <person name="Submissions S."/>
        </authorList>
    </citation>
    <scope>NUCLEOTIDE SEQUENCE [LARGE SCALE GENOMIC DNA]</scope>
    <source>
        <strain evidence="2">DSM 43163</strain>
    </source>
</reference>
<organism evidence="1 2">
    <name type="scientific">Thermomonospora echinospora</name>
    <dbReference type="NCBI Taxonomy" id="1992"/>
    <lineage>
        <taxon>Bacteria</taxon>
        <taxon>Bacillati</taxon>
        <taxon>Actinomycetota</taxon>
        <taxon>Actinomycetes</taxon>
        <taxon>Streptosporangiales</taxon>
        <taxon>Thermomonosporaceae</taxon>
        <taxon>Thermomonospora</taxon>
    </lineage>
</organism>
<sequence>MSELAWRRLPEQVVAAVIDHPDPRVRRIFAGGHGAPMEHKARLADDPDPKVRRALVGAAVDFGFSVPEGVLEKLLNDPDTGVRREISMLPLPARLRVALARDPDPEIRAKTCVSAWEHLPAGDRNRLLADTDPRVRSEAELAAFGRHPIPVECFDRIPDTYRRESVAQSRMLARDLAERLATHQEARWRSRVAENPHLPVDLVRRLAEDDDSEVRRKVSTHPALTEEERSAIEVGFDPVVRYHLPAWVRARQDDAQFMRACAASSNVLIRRAAACAENLPADVVERLTEDEDYAVRLLLAEHCRQAPASLLLFIWGSWKGLSRHRLRAHPNFPRQGLARFADDPNPRMRELVFFDDQAPAELIHRLSHDENPEARWHALHDARLSLERVIELLQDPDPNLHRGAAADPRLPLETLLELLDDEKLAEPAATNPALPVETMHRLLDRAGVA</sequence>
<evidence type="ECO:0008006" key="3">
    <source>
        <dbReference type="Google" id="ProtNLM"/>
    </source>
</evidence>
<name>A0A1H6AJS7_9ACTN</name>
<dbReference type="InterPro" id="IPR016024">
    <property type="entry name" value="ARM-type_fold"/>
</dbReference>
<dbReference type="SUPFAM" id="SSF48371">
    <property type="entry name" value="ARM repeat"/>
    <property type="match status" value="3"/>
</dbReference>
<gene>
    <name evidence="1" type="ORF">SAMN04489712_105496</name>
</gene>
<keyword evidence="2" id="KW-1185">Reference proteome</keyword>
<dbReference type="Gene3D" id="1.25.10.10">
    <property type="entry name" value="Leucine-rich Repeat Variant"/>
    <property type="match status" value="3"/>
</dbReference>
<proteinExistence type="predicted"/>
<dbReference type="AlphaFoldDB" id="A0A1H6AJS7"/>
<dbReference type="EMBL" id="FNVO01000005">
    <property type="protein sequence ID" value="SEG48781.1"/>
    <property type="molecule type" value="Genomic_DNA"/>
</dbReference>
<evidence type="ECO:0000313" key="2">
    <source>
        <dbReference type="Proteomes" id="UP000236723"/>
    </source>
</evidence>
<dbReference type="Proteomes" id="UP000236723">
    <property type="component" value="Unassembled WGS sequence"/>
</dbReference>
<protein>
    <recommendedName>
        <fullName evidence="3">Leucine rich repeat variant</fullName>
    </recommendedName>
</protein>
<evidence type="ECO:0000313" key="1">
    <source>
        <dbReference type="EMBL" id="SEG48781.1"/>
    </source>
</evidence>
<dbReference type="InterPro" id="IPR011989">
    <property type="entry name" value="ARM-like"/>
</dbReference>
<accession>A0A1H6AJS7</accession>